<dbReference type="Proteomes" id="UP000008495">
    <property type="component" value="Unassembled WGS sequence"/>
</dbReference>
<name>K6VLQ4_9MICO</name>
<comment type="similarity">
    <text evidence="2">Belongs to the nicotinamide ribonucleoside (NR) uptake permease (TC 4.B.1) family.</text>
</comment>
<evidence type="ECO:0000256" key="8">
    <source>
        <dbReference type="SAM" id="Phobius"/>
    </source>
</evidence>
<dbReference type="GO" id="GO:0005886">
    <property type="term" value="C:plasma membrane"/>
    <property type="evidence" value="ECO:0007669"/>
    <property type="project" value="UniProtKB-SubCell"/>
</dbReference>
<dbReference type="STRING" id="100225.SAMN05421595_1502"/>
<evidence type="ECO:0000313" key="9">
    <source>
        <dbReference type="EMBL" id="GAB77664.1"/>
    </source>
</evidence>
<protein>
    <submittedName>
        <fullName evidence="9">Putative PnuC family transporter</fullName>
    </submittedName>
</protein>
<keyword evidence="4" id="KW-1003">Cell membrane</keyword>
<feature type="transmembrane region" description="Helical" evidence="8">
    <location>
        <begin position="199"/>
        <end position="217"/>
    </location>
</feature>
<feature type="transmembrane region" description="Helical" evidence="8">
    <location>
        <begin position="176"/>
        <end position="193"/>
    </location>
</feature>
<dbReference type="PANTHER" id="PTHR36122:SF2">
    <property type="entry name" value="NICOTINAMIDE RIBOSIDE TRANSPORTER PNUC"/>
    <property type="match status" value="1"/>
</dbReference>
<dbReference type="InterPro" id="IPR006419">
    <property type="entry name" value="NMN_transpt_PnuC"/>
</dbReference>
<dbReference type="Pfam" id="PF04973">
    <property type="entry name" value="NMN_transporter"/>
    <property type="match status" value="1"/>
</dbReference>
<reference evidence="9 10" key="1">
    <citation type="submission" date="2012-08" db="EMBL/GenBank/DDBJ databases">
        <title>Whole genome shotgun sequence of Austwickia chelonae NBRC 105200.</title>
        <authorList>
            <person name="Yoshida I."/>
            <person name="Hosoyama A."/>
            <person name="Tsuchikane K."/>
            <person name="Katsumata H."/>
            <person name="Ando Y."/>
            <person name="Ohji S."/>
            <person name="Hamada M."/>
            <person name="Tamura T."/>
            <person name="Yamazoe A."/>
            <person name="Yamazaki S."/>
            <person name="Fujita N."/>
        </authorList>
    </citation>
    <scope>NUCLEOTIDE SEQUENCE [LARGE SCALE GENOMIC DNA]</scope>
    <source>
        <strain evidence="9 10">NBRC 105200</strain>
    </source>
</reference>
<dbReference type="NCBIfam" id="TIGR01528">
    <property type="entry name" value="NMN_trans_PnuC"/>
    <property type="match status" value="1"/>
</dbReference>
<gene>
    <name evidence="9" type="ORF">AUCHE_05_05790</name>
</gene>
<evidence type="ECO:0000256" key="6">
    <source>
        <dbReference type="ARBA" id="ARBA00022989"/>
    </source>
</evidence>
<evidence type="ECO:0000256" key="5">
    <source>
        <dbReference type="ARBA" id="ARBA00022692"/>
    </source>
</evidence>
<dbReference type="RefSeq" id="WP_006502416.1">
    <property type="nucleotide sequence ID" value="NZ_BAGZ01000005.1"/>
</dbReference>
<organism evidence="9 10">
    <name type="scientific">Austwickia chelonae NBRC 105200</name>
    <dbReference type="NCBI Taxonomy" id="1184607"/>
    <lineage>
        <taxon>Bacteria</taxon>
        <taxon>Bacillati</taxon>
        <taxon>Actinomycetota</taxon>
        <taxon>Actinomycetes</taxon>
        <taxon>Micrococcales</taxon>
        <taxon>Dermatophilaceae</taxon>
        <taxon>Austwickia</taxon>
    </lineage>
</organism>
<feature type="transmembrane region" description="Helical" evidence="8">
    <location>
        <begin position="20"/>
        <end position="39"/>
    </location>
</feature>
<evidence type="ECO:0000313" key="10">
    <source>
        <dbReference type="Proteomes" id="UP000008495"/>
    </source>
</evidence>
<keyword evidence="5 8" id="KW-0812">Transmembrane</keyword>
<comment type="caution">
    <text evidence="9">The sequence shown here is derived from an EMBL/GenBank/DDBJ whole genome shotgun (WGS) entry which is preliminary data.</text>
</comment>
<evidence type="ECO:0000256" key="3">
    <source>
        <dbReference type="ARBA" id="ARBA00022448"/>
    </source>
</evidence>
<dbReference type="AlphaFoldDB" id="K6VLQ4"/>
<dbReference type="PANTHER" id="PTHR36122">
    <property type="entry name" value="NICOTINAMIDE RIBOSIDE TRANSPORTER PNUC"/>
    <property type="match status" value="1"/>
</dbReference>
<feature type="transmembrane region" description="Helical" evidence="8">
    <location>
        <begin position="46"/>
        <end position="67"/>
    </location>
</feature>
<dbReference type="GO" id="GO:0034257">
    <property type="term" value="F:nicotinamide riboside transmembrane transporter activity"/>
    <property type="evidence" value="ECO:0007669"/>
    <property type="project" value="InterPro"/>
</dbReference>
<dbReference type="eggNOG" id="COG3201">
    <property type="taxonomic scope" value="Bacteria"/>
</dbReference>
<keyword evidence="7 8" id="KW-0472">Membrane</keyword>
<proteinExistence type="inferred from homology"/>
<keyword evidence="6 8" id="KW-1133">Transmembrane helix</keyword>
<dbReference type="EMBL" id="BAGZ01000005">
    <property type="protein sequence ID" value="GAB77664.1"/>
    <property type="molecule type" value="Genomic_DNA"/>
</dbReference>
<evidence type="ECO:0000256" key="2">
    <source>
        <dbReference type="ARBA" id="ARBA00006669"/>
    </source>
</evidence>
<feature type="transmembrane region" description="Helical" evidence="8">
    <location>
        <begin position="149"/>
        <end position="169"/>
    </location>
</feature>
<feature type="transmembrane region" description="Helical" evidence="8">
    <location>
        <begin position="79"/>
        <end position="95"/>
    </location>
</feature>
<evidence type="ECO:0000256" key="7">
    <source>
        <dbReference type="ARBA" id="ARBA00023136"/>
    </source>
</evidence>
<comment type="subcellular location">
    <subcellularLocation>
        <location evidence="1">Cell membrane</location>
        <topology evidence="1">Multi-pass membrane protein</topology>
    </subcellularLocation>
</comment>
<keyword evidence="10" id="KW-1185">Reference proteome</keyword>
<evidence type="ECO:0000256" key="4">
    <source>
        <dbReference type="ARBA" id="ARBA00022475"/>
    </source>
</evidence>
<evidence type="ECO:0000256" key="1">
    <source>
        <dbReference type="ARBA" id="ARBA00004651"/>
    </source>
</evidence>
<keyword evidence="3" id="KW-0813">Transport</keyword>
<accession>K6VLQ4</accession>
<sequence>MIDILRDLFEAKISVGGYPLYWREIIGNGFGFVSAVGGLRRRVWAWPAGIIGNVLLFTVFFGTALSLDDGRFPLFGQSARQVFFIMTSVYGWWRWRQTSRGRAKDAPAITPRWASFRERMVYLAVWAVGVVVAQGVFAAVGAGWPAPRWYYWTDAWIFTGSIVATFAMARGWNDFWLCWIAVDLVGVPLLWHSTYYPSAVLYAVYGALVLYGFSVWVRATRAEYPDQGVESPPPTSAVRPA</sequence>
<feature type="transmembrane region" description="Helical" evidence="8">
    <location>
        <begin position="121"/>
        <end position="143"/>
    </location>
</feature>